<dbReference type="InterPro" id="IPR041698">
    <property type="entry name" value="Methyltransf_25"/>
</dbReference>
<accession>A0ABV1JQZ4</accession>
<dbReference type="SUPFAM" id="SSF53335">
    <property type="entry name" value="S-adenosyl-L-methionine-dependent methyltransferases"/>
    <property type="match status" value="1"/>
</dbReference>
<keyword evidence="1 5" id="KW-0489">Methyltransferase</keyword>
<dbReference type="RefSeq" id="WP_345647196.1">
    <property type="nucleotide sequence ID" value="NZ_BAABLY010000049.1"/>
</dbReference>
<dbReference type="EC" id="2.1.-.-" evidence="5"/>
<evidence type="ECO:0000256" key="3">
    <source>
        <dbReference type="ARBA" id="ARBA00022691"/>
    </source>
</evidence>
<dbReference type="Gene3D" id="3.40.50.150">
    <property type="entry name" value="Vaccinia Virus protein VP39"/>
    <property type="match status" value="1"/>
</dbReference>
<sequence length="213" mass="21842">MELTPPVSRFEQAYRDGDPPWVIDEPQPAVVALVDSGAVTGTVLDPGCGTGEHTILLAGLGYDVLGADAAPTAVRRARQRAAAAGVDARFVVADALAPDGLGPFDTVVDSALFHLFDPGDQARYARALAGVVRPGGVVHVLALARTGAAAAEFGPVIDAADVRAAFTGPDWTVETVGPASYRGVVTAGLAGAYGEPAGTRVEVPAHLARVRRR</sequence>
<feature type="domain" description="Methyltransferase" evidence="4">
    <location>
        <begin position="43"/>
        <end position="136"/>
    </location>
</feature>
<evidence type="ECO:0000259" key="4">
    <source>
        <dbReference type="Pfam" id="PF13649"/>
    </source>
</evidence>
<dbReference type="PANTHER" id="PTHR43464:SF19">
    <property type="entry name" value="UBIQUINONE BIOSYNTHESIS O-METHYLTRANSFERASE, MITOCHONDRIAL"/>
    <property type="match status" value="1"/>
</dbReference>
<dbReference type="EMBL" id="JBEDNP010000002">
    <property type="protein sequence ID" value="MEQ3537959.1"/>
    <property type="molecule type" value="Genomic_DNA"/>
</dbReference>
<evidence type="ECO:0000256" key="1">
    <source>
        <dbReference type="ARBA" id="ARBA00022603"/>
    </source>
</evidence>
<dbReference type="GO" id="GO:0032259">
    <property type="term" value="P:methylation"/>
    <property type="evidence" value="ECO:0007669"/>
    <property type="project" value="UniProtKB-KW"/>
</dbReference>
<name>A0ABV1JQZ4_9PSEU</name>
<evidence type="ECO:0000313" key="5">
    <source>
        <dbReference type="EMBL" id="MEQ3537959.1"/>
    </source>
</evidence>
<proteinExistence type="predicted"/>
<comment type="caution">
    <text evidence="5">The sequence shown here is derived from an EMBL/GenBank/DDBJ whole genome shotgun (WGS) entry which is preliminary data.</text>
</comment>
<keyword evidence="2 5" id="KW-0808">Transferase</keyword>
<reference evidence="5 6" key="1">
    <citation type="submission" date="2024-03" db="EMBL/GenBank/DDBJ databases">
        <title>Draft genome sequence of Pseudonocardia tropica JCM 19149.</title>
        <authorList>
            <person name="Butdee W."/>
            <person name="Duangmal K."/>
        </authorList>
    </citation>
    <scope>NUCLEOTIDE SEQUENCE [LARGE SCALE GENOMIC DNA]</scope>
    <source>
        <strain evidence="5 6">JCM 19149</strain>
    </source>
</reference>
<dbReference type="GO" id="GO:0008168">
    <property type="term" value="F:methyltransferase activity"/>
    <property type="evidence" value="ECO:0007669"/>
    <property type="project" value="UniProtKB-KW"/>
</dbReference>
<dbReference type="CDD" id="cd02440">
    <property type="entry name" value="AdoMet_MTases"/>
    <property type="match status" value="1"/>
</dbReference>
<dbReference type="InterPro" id="IPR029063">
    <property type="entry name" value="SAM-dependent_MTases_sf"/>
</dbReference>
<dbReference type="PANTHER" id="PTHR43464">
    <property type="entry name" value="METHYLTRANSFERASE"/>
    <property type="match status" value="1"/>
</dbReference>
<evidence type="ECO:0000313" key="6">
    <source>
        <dbReference type="Proteomes" id="UP001464923"/>
    </source>
</evidence>
<dbReference type="Proteomes" id="UP001464923">
    <property type="component" value="Unassembled WGS sequence"/>
</dbReference>
<organism evidence="5 6">
    <name type="scientific">Pseudonocardia tropica</name>
    <dbReference type="NCBI Taxonomy" id="681289"/>
    <lineage>
        <taxon>Bacteria</taxon>
        <taxon>Bacillati</taxon>
        <taxon>Actinomycetota</taxon>
        <taxon>Actinomycetes</taxon>
        <taxon>Pseudonocardiales</taxon>
        <taxon>Pseudonocardiaceae</taxon>
        <taxon>Pseudonocardia</taxon>
    </lineage>
</organism>
<dbReference type="Pfam" id="PF13649">
    <property type="entry name" value="Methyltransf_25"/>
    <property type="match status" value="1"/>
</dbReference>
<keyword evidence="3" id="KW-0949">S-adenosyl-L-methionine</keyword>
<evidence type="ECO:0000256" key="2">
    <source>
        <dbReference type="ARBA" id="ARBA00022679"/>
    </source>
</evidence>
<gene>
    <name evidence="5" type="ORF">WHI96_03950</name>
</gene>
<keyword evidence="6" id="KW-1185">Reference proteome</keyword>
<protein>
    <submittedName>
        <fullName evidence="5">Class I SAM-dependent methyltransferase</fullName>
        <ecNumber evidence="5">2.1.-.-</ecNumber>
    </submittedName>
</protein>